<dbReference type="STRING" id="1802312.A3C06_01840"/>
<accession>A0A1G2MSA7</accession>
<name>A0A1G2MSA7_9BACT</name>
<keyword evidence="1" id="KW-1133">Transmembrane helix</keyword>
<dbReference type="EMBL" id="MHRQ01000019">
    <property type="protein sequence ID" value="OHA26624.1"/>
    <property type="molecule type" value="Genomic_DNA"/>
</dbReference>
<keyword evidence="1" id="KW-0812">Transmembrane</keyword>
<dbReference type="SUPFAM" id="SSF57884">
    <property type="entry name" value="Ada DNA repair protein, N-terminal domain (N-Ada 10)"/>
    <property type="match status" value="1"/>
</dbReference>
<evidence type="ECO:0000313" key="2">
    <source>
        <dbReference type="EMBL" id="OHA26624.1"/>
    </source>
</evidence>
<protein>
    <recommendedName>
        <fullName evidence="4">Ada DNA repair metal-binding domain-containing protein</fullName>
    </recommendedName>
</protein>
<dbReference type="InterPro" id="IPR035451">
    <property type="entry name" value="Ada-like_dom_sf"/>
</dbReference>
<dbReference type="Proteomes" id="UP000177565">
    <property type="component" value="Unassembled WGS sequence"/>
</dbReference>
<evidence type="ECO:0000313" key="3">
    <source>
        <dbReference type="Proteomes" id="UP000177565"/>
    </source>
</evidence>
<evidence type="ECO:0008006" key="4">
    <source>
        <dbReference type="Google" id="ProtNLM"/>
    </source>
</evidence>
<gene>
    <name evidence="2" type="ORF">A3C06_01840</name>
</gene>
<dbReference type="AlphaFoldDB" id="A0A1G2MSA7"/>
<keyword evidence="1" id="KW-0472">Membrane</keyword>
<dbReference type="Gene3D" id="3.40.10.10">
    <property type="entry name" value="DNA Methylphosphotriester Repair Domain"/>
    <property type="match status" value="1"/>
</dbReference>
<feature type="transmembrane region" description="Helical" evidence="1">
    <location>
        <begin position="21"/>
        <end position="42"/>
    </location>
</feature>
<comment type="caution">
    <text evidence="2">The sequence shown here is derived from an EMBL/GenBank/DDBJ whole genome shotgun (WGS) entry which is preliminary data.</text>
</comment>
<reference evidence="2 3" key="1">
    <citation type="journal article" date="2016" name="Nat. Commun.">
        <title>Thousands of microbial genomes shed light on interconnected biogeochemical processes in an aquifer system.</title>
        <authorList>
            <person name="Anantharaman K."/>
            <person name="Brown C.T."/>
            <person name="Hug L.A."/>
            <person name="Sharon I."/>
            <person name="Castelle C.J."/>
            <person name="Probst A.J."/>
            <person name="Thomas B.C."/>
            <person name="Singh A."/>
            <person name="Wilkins M.J."/>
            <person name="Karaoz U."/>
            <person name="Brodie E.L."/>
            <person name="Williams K.H."/>
            <person name="Hubbard S.S."/>
            <person name="Banfield J.F."/>
        </authorList>
    </citation>
    <scope>NUCLEOTIDE SEQUENCE [LARGE SCALE GENOMIC DNA]</scope>
</reference>
<proteinExistence type="predicted"/>
<evidence type="ECO:0000256" key="1">
    <source>
        <dbReference type="SAM" id="Phobius"/>
    </source>
</evidence>
<organism evidence="2 3">
    <name type="scientific">Candidatus Taylorbacteria bacterium RIFCSPHIGHO2_02_FULL_46_13</name>
    <dbReference type="NCBI Taxonomy" id="1802312"/>
    <lineage>
        <taxon>Bacteria</taxon>
        <taxon>Candidatus Tayloriibacteriota</taxon>
    </lineage>
</organism>
<sequence>MSISDNREFIKRLAVTHEKDFFVLIVMILVSLGSFALGRLSALESAPTQTIQEKAIVHEAISANIQSGMFVASKTGTKYYFPWCGVARNIKDGSKVWFVSVEEAKSAGYTPGNCKGLN</sequence>